<dbReference type="KEGG" id="pma:Pro_0689"/>
<sequence>MKKSIPLFLLTPILLVFMTSCQSERKSKYKECMNSGMEELYGENLTPDFCECFTEGQMVGESPFETGNRCAKPIIEEIFNNSKDTQNRKSVQSELKCIGIEEESSFKASFQEKVCSE</sequence>
<proteinExistence type="predicted"/>
<evidence type="ECO:0000313" key="2">
    <source>
        <dbReference type="Proteomes" id="UP000001420"/>
    </source>
</evidence>
<organism evidence="1 2">
    <name type="scientific">Prochlorococcus marinus (strain SARG / CCMP1375 / SS120)</name>
    <dbReference type="NCBI Taxonomy" id="167539"/>
    <lineage>
        <taxon>Bacteria</taxon>
        <taxon>Bacillati</taxon>
        <taxon>Cyanobacteriota</taxon>
        <taxon>Cyanophyceae</taxon>
        <taxon>Synechococcales</taxon>
        <taxon>Prochlorococcaceae</taxon>
        <taxon>Prochlorococcus</taxon>
    </lineage>
</organism>
<evidence type="ECO:0008006" key="3">
    <source>
        <dbReference type="Google" id="ProtNLM"/>
    </source>
</evidence>
<protein>
    <recommendedName>
        <fullName evidence="3">Lipoprotein</fullName>
    </recommendedName>
</protein>
<reference evidence="1 2" key="1">
    <citation type="journal article" date="2003" name="Proc. Natl. Acad. Sci. U.S.A.">
        <title>Genome sequence of the cyanobacterium Prochlorococcus marinus SS120, a nearly minimal oxyphototrophic genome.</title>
        <authorList>
            <person name="Dufresne A."/>
            <person name="Salanoubat M."/>
            <person name="Partensky F."/>
            <person name="Artiguenave F."/>
            <person name="Axmann I.M."/>
            <person name="Barbe V."/>
            <person name="Duprat S."/>
            <person name="Galperin M.Y."/>
            <person name="Koonin E.V."/>
            <person name="Le Gall F."/>
            <person name="Makarova K.S."/>
            <person name="Ostrowski M."/>
            <person name="Oztas S."/>
            <person name="Robert C."/>
            <person name="Rogozin I.B."/>
            <person name="Scanlan D.J."/>
            <person name="Tandeau de Marsac N."/>
            <person name="Weissenbach J."/>
            <person name="Wincker P."/>
            <person name="Wolf Y.I."/>
            <person name="Hess W.R."/>
        </authorList>
    </citation>
    <scope>NUCLEOTIDE SEQUENCE [LARGE SCALE GENOMIC DNA]</scope>
    <source>
        <strain evidence="2">SARG / CCMP1375 / SS120</strain>
    </source>
</reference>
<dbReference type="EnsemblBacteria" id="AAP99733">
    <property type="protein sequence ID" value="AAP99733"/>
    <property type="gene ID" value="Pro_0689"/>
</dbReference>
<gene>
    <name evidence="1" type="ordered locus">Pro_0689</name>
</gene>
<dbReference type="PROSITE" id="PS51257">
    <property type="entry name" value="PROKAR_LIPOPROTEIN"/>
    <property type="match status" value="1"/>
</dbReference>
<dbReference type="AlphaFoldDB" id="Q7VCQ1"/>
<dbReference type="HOGENOM" id="CLU_2082743_0_0_3"/>
<name>Q7VCQ1_PROMA</name>
<evidence type="ECO:0000313" key="1">
    <source>
        <dbReference type="EMBL" id="AAP99733.1"/>
    </source>
</evidence>
<keyword evidence="2" id="KW-1185">Reference proteome</keyword>
<dbReference type="PATRIC" id="fig|167539.5.peg.724"/>
<accession>Q7VCQ1</accession>
<dbReference type="Proteomes" id="UP000001420">
    <property type="component" value="Chromosome"/>
</dbReference>
<dbReference type="EMBL" id="AE017126">
    <property type="protein sequence ID" value="AAP99733.1"/>
    <property type="molecule type" value="Genomic_DNA"/>
</dbReference>